<feature type="compositionally biased region" description="Basic residues" evidence="3">
    <location>
        <begin position="39"/>
        <end position="51"/>
    </location>
</feature>
<feature type="transmembrane region" description="Helical" evidence="4">
    <location>
        <begin position="97"/>
        <end position="118"/>
    </location>
</feature>
<feature type="transmembrane region" description="Helical" evidence="4">
    <location>
        <begin position="439"/>
        <end position="457"/>
    </location>
</feature>
<evidence type="ECO:0000256" key="1">
    <source>
        <dbReference type="ARBA" id="ARBA00010199"/>
    </source>
</evidence>
<feature type="transmembrane region" description="Helical" evidence="4">
    <location>
        <begin position="367"/>
        <end position="390"/>
    </location>
</feature>
<keyword evidence="6" id="KW-1185">Reference proteome</keyword>
<feature type="transmembrane region" description="Helical" evidence="4">
    <location>
        <begin position="288"/>
        <end position="308"/>
    </location>
</feature>
<dbReference type="InterPro" id="IPR002528">
    <property type="entry name" value="MATE_fam"/>
</dbReference>
<dbReference type="EMBL" id="QUSY01000037">
    <property type="protein sequence ID" value="RHY34252.1"/>
    <property type="molecule type" value="Genomic_DNA"/>
</dbReference>
<feature type="transmembrane region" description="Helical" evidence="4">
    <location>
        <begin position="402"/>
        <end position="427"/>
    </location>
</feature>
<gene>
    <name evidence="5" type="ORF">DYB32_001053</name>
</gene>
<dbReference type="GO" id="GO:0015297">
    <property type="term" value="F:antiporter activity"/>
    <property type="evidence" value="ECO:0007669"/>
    <property type="project" value="InterPro"/>
</dbReference>
<feature type="transmembrane region" description="Helical" evidence="4">
    <location>
        <begin position="139"/>
        <end position="162"/>
    </location>
</feature>
<evidence type="ECO:0000256" key="4">
    <source>
        <dbReference type="SAM" id="Phobius"/>
    </source>
</evidence>
<evidence type="ECO:0000313" key="5">
    <source>
        <dbReference type="EMBL" id="RHY34252.1"/>
    </source>
</evidence>
<feature type="transmembrane region" description="Helical" evidence="4">
    <location>
        <begin position="328"/>
        <end position="347"/>
    </location>
</feature>
<dbReference type="NCBIfam" id="TIGR00797">
    <property type="entry name" value="matE"/>
    <property type="match status" value="1"/>
</dbReference>
<sequence>MLTPLDAITFFHFAHIRFAMTAEKSRLLKPAPTTEAKHTRGPHHQRHARRRHEIVPLDQETLDVASMALQISLRQMVRQVMTITDAAFQGHIGTKQLAGVALASMWMGVPSAFVQFAIQAISTLCSQAFGAGNHELVGIWLQTAIVFSVLGSIPVMIWYMYVGNMIGLTMDDVETVAYGREFAHVMALGLIPQYVYCALTAYFAAQGIVIPATICSVVTMGFNVVFNQVLIHGVGGWSGLGFVGSPLATMASTVLQLVLFVLYTIVWKEYHKPCWGGWTWECVKKDRLDVFLALAIPMGASAVVDWASATVAGAFSGYLGPNIAACQAVLNGLFGVVSAFVSGFATATQIRMSRYLGQGSARNSKRVYRIGAGLVFVSAIVMLAGVVLWQRSLFSIWSSDPVVSAMCSDAIVAFTLCIVIAFGRFLLTACMNAVSKADLNLVANNIASWLVFVPLSYVLPIRANWGLSGFWWADALGELLKAAILLYDMSSLDWHAAANEAQIAAETSLANDFGDEDEDRELNAAKNEALLFTPRTFKSPSINMTMTPPVTPNDMRRAIGRSRSAANPAV</sequence>
<keyword evidence="4" id="KW-1133">Transmembrane helix</keyword>
<comment type="similarity">
    <text evidence="1">Belongs to the multi antimicrobial extrusion (MATE) (TC 2.A.66.1) family.</text>
</comment>
<accession>A0A3R6Z9Z6</accession>
<proteinExistence type="inferred from homology"/>
<keyword evidence="4" id="KW-0472">Membrane</keyword>
<dbReference type="VEuPathDB" id="FungiDB:H310_01010"/>
<evidence type="ECO:0000256" key="2">
    <source>
        <dbReference type="ARBA" id="ARBA00022448"/>
    </source>
</evidence>
<dbReference type="GO" id="GO:0042910">
    <property type="term" value="F:xenobiotic transmembrane transporter activity"/>
    <property type="evidence" value="ECO:0007669"/>
    <property type="project" value="InterPro"/>
</dbReference>
<evidence type="ECO:0008006" key="7">
    <source>
        <dbReference type="Google" id="ProtNLM"/>
    </source>
</evidence>
<feature type="transmembrane region" description="Helical" evidence="4">
    <location>
        <begin position="247"/>
        <end position="267"/>
    </location>
</feature>
<dbReference type="PANTHER" id="PTHR43298">
    <property type="entry name" value="MULTIDRUG RESISTANCE PROTEIN NORM-RELATED"/>
    <property type="match status" value="1"/>
</dbReference>
<evidence type="ECO:0000256" key="3">
    <source>
        <dbReference type="SAM" id="MobiDB-lite"/>
    </source>
</evidence>
<reference evidence="5 6" key="1">
    <citation type="submission" date="2018-08" db="EMBL/GenBank/DDBJ databases">
        <title>Aphanomyces genome sequencing and annotation.</title>
        <authorList>
            <person name="Minardi D."/>
            <person name="Oidtmann B."/>
            <person name="Van Der Giezen M."/>
            <person name="Studholme D.J."/>
        </authorList>
    </citation>
    <scope>NUCLEOTIDE SEQUENCE [LARGE SCALE GENOMIC DNA]</scope>
    <source>
        <strain evidence="5 6">NJM0002</strain>
    </source>
</reference>
<organism evidence="5 6">
    <name type="scientific">Aphanomyces invadans</name>
    <dbReference type="NCBI Taxonomy" id="157072"/>
    <lineage>
        <taxon>Eukaryota</taxon>
        <taxon>Sar</taxon>
        <taxon>Stramenopiles</taxon>
        <taxon>Oomycota</taxon>
        <taxon>Saprolegniomycetes</taxon>
        <taxon>Saprolegniales</taxon>
        <taxon>Verrucalvaceae</taxon>
        <taxon>Aphanomyces</taxon>
    </lineage>
</organism>
<feature type="transmembrane region" description="Helical" evidence="4">
    <location>
        <begin position="212"/>
        <end position="235"/>
    </location>
</feature>
<name>A0A3R6Z9Z6_9STRA</name>
<protein>
    <recommendedName>
        <fullName evidence="7">MATE efflux family protein</fullName>
    </recommendedName>
</protein>
<dbReference type="Proteomes" id="UP000285060">
    <property type="component" value="Unassembled WGS sequence"/>
</dbReference>
<keyword evidence="2" id="KW-0813">Transport</keyword>
<evidence type="ECO:0000313" key="6">
    <source>
        <dbReference type="Proteomes" id="UP000285060"/>
    </source>
</evidence>
<feature type="region of interest" description="Disordered" evidence="3">
    <location>
        <begin position="29"/>
        <end position="51"/>
    </location>
</feature>
<dbReference type="GO" id="GO:0005886">
    <property type="term" value="C:plasma membrane"/>
    <property type="evidence" value="ECO:0007669"/>
    <property type="project" value="TreeGrafter"/>
</dbReference>
<comment type="caution">
    <text evidence="5">The sequence shown here is derived from an EMBL/GenBank/DDBJ whole genome shotgun (WGS) entry which is preliminary data.</text>
</comment>
<dbReference type="Pfam" id="PF01554">
    <property type="entry name" value="MatE"/>
    <property type="match status" value="2"/>
</dbReference>
<dbReference type="AlphaFoldDB" id="A0A3R6Z9Z6"/>
<dbReference type="PANTHER" id="PTHR43298:SF2">
    <property type="entry name" value="FMN_FAD EXPORTER YEEO-RELATED"/>
    <property type="match status" value="1"/>
</dbReference>
<keyword evidence="4" id="KW-0812">Transmembrane</keyword>
<dbReference type="InterPro" id="IPR050222">
    <property type="entry name" value="MATE_MdtK"/>
</dbReference>